<feature type="transmembrane region" description="Helical" evidence="1">
    <location>
        <begin position="59"/>
        <end position="78"/>
    </location>
</feature>
<dbReference type="AlphaFoldDB" id="B8JF10"/>
<feature type="transmembrane region" description="Helical" evidence="1">
    <location>
        <begin position="114"/>
        <end position="136"/>
    </location>
</feature>
<dbReference type="EMBL" id="CP001359">
    <property type="protein sequence ID" value="ACL64367.1"/>
    <property type="molecule type" value="Genomic_DNA"/>
</dbReference>
<gene>
    <name evidence="2" type="ordered locus">A2cp1_1016</name>
</gene>
<keyword evidence="1" id="KW-1133">Transmembrane helix</keyword>
<reference evidence="2" key="1">
    <citation type="submission" date="2009-01" db="EMBL/GenBank/DDBJ databases">
        <title>Complete sequence of Anaeromyxobacter dehalogenans 2CP-1.</title>
        <authorList>
            <consortium name="US DOE Joint Genome Institute"/>
            <person name="Lucas S."/>
            <person name="Copeland A."/>
            <person name="Lapidus A."/>
            <person name="Glavina del Rio T."/>
            <person name="Dalin E."/>
            <person name="Tice H."/>
            <person name="Bruce D."/>
            <person name="Goodwin L."/>
            <person name="Pitluck S."/>
            <person name="Saunders E."/>
            <person name="Brettin T."/>
            <person name="Detter J.C."/>
            <person name="Han C."/>
            <person name="Larimer F."/>
            <person name="Land M."/>
            <person name="Hauser L."/>
            <person name="Kyrpides N."/>
            <person name="Ovchinnikova G."/>
            <person name="Beliaev A.S."/>
            <person name="Richardson P."/>
        </authorList>
    </citation>
    <scope>NUCLEOTIDE SEQUENCE</scope>
    <source>
        <strain evidence="2">2CP-1</strain>
    </source>
</reference>
<dbReference type="RefSeq" id="WP_012632363.1">
    <property type="nucleotide sequence ID" value="NC_011891.1"/>
</dbReference>
<keyword evidence="1" id="KW-0472">Membrane</keyword>
<feature type="transmembrane region" description="Helical" evidence="1">
    <location>
        <begin position="90"/>
        <end position="108"/>
    </location>
</feature>
<name>B8JF10_ANAD2</name>
<evidence type="ECO:0000313" key="2">
    <source>
        <dbReference type="EMBL" id="ACL64367.1"/>
    </source>
</evidence>
<keyword evidence="1" id="KW-0812">Transmembrane</keyword>
<sequence>MAILVDVLAARQIGGGEAGRSWERPLALGQGAFYAATGAWPLVHMPSFVAVTGPKLEPWLVRTVGVLIGTIGATLLAAGARRRITPEVRLLALASAAGIAAVELWYAGRRRRIAPVYLLDGAGELALAAAWAAVGAGRRLRRGAGRGWAEAGATGREEAR</sequence>
<organism evidence="2 3">
    <name type="scientific">Anaeromyxobacter dehalogenans (strain ATCC BAA-258 / DSM 21875 / 2CP-1)</name>
    <dbReference type="NCBI Taxonomy" id="455488"/>
    <lineage>
        <taxon>Bacteria</taxon>
        <taxon>Pseudomonadati</taxon>
        <taxon>Myxococcota</taxon>
        <taxon>Myxococcia</taxon>
        <taxon>Myxococcales</taxon>
        <taxon>Cystobacterineae</taxon>
        <taxon>Anaeromyxobacteraceae</taxon>
        <taxon>Anaeromyxobacter</taxon>
    </lineage>
</organism>
<evidence type="ECO:0000256" key="1">
    <source>
        <dbReference type="SAM" id="Phobius"/>
    </source>
</evidence>
<dbReference type="KEGG" id="acp:A2cp1_1016"/>
<dbReference type="Proteomes" id="UP000007089">
    <property type="component" value="Chromosome"/>
</dbReference>
<proteinExistence type="predicted"/>
<evidence type="ECO:0000313" key="3">
    <source>
        <dbReference type="Proteomes" id="UP000007089"/>
    </source>
</evidence>
<keyword evidence="3" id="KW-1185">Reference proteome</keyword>
<protein>
    <submittedName>
        <fullName evidence="2">Uncharacterized protein</fullName>
    </submittedName>
</protein>
<dbReference type="HOGENOM" id="CLU_139576_0_0_7"/>
<accession>B8JF10</accession>